<feature type="non-terminal residue" evidence="3">
    <location>
        <position position="334"/>
    </location>
</feature>
<name>A0A6P5A4U8_BRABE</name>
<dbReference type="GO" id="GO:0005634">
    <property type="term" value="C:nucleus"/>
    <property type="evidence" value="ECO:0007669"/>
    <property type="project" value="TreeGrafter"/>
</dbReference>
<evidence type="ECO:0000256" key="1">
    <source>
        <dbReference type="SAM" id="MobiDB-lite"/>
    </source>
</evidence>
<dbReference type="Gene3D" id="1.10.1170.10">
    <property type="entry name" value="Inhibitor Of Apoptosis Protein (2mihbC-IAP-1), Chain A"/>
    <property type="match status" value="1"/>
</dbReference>
<accession>A0A6P5A4U8</accession>
<dbReference type="InterPro" id="IPR001370">
    <property type="entry name" value="BIR_rpt"/>
</dbReference>
<dbReference type="PANTHER" id="PTHR10044:SF139">
    <property type="entry name" value="DEATH-ASSOCIATED INHIBITOR OF APOPTOSIS 2"/>
    <property type="match status" value="1"/>
</dbReference>
<dbReference type="GO" id="GO:0051726">
    <property type="term" value="P:regulation of cell cycle"/>
    <property type="evidence" value="ECO:0007669"/>
    <property type="project" value="TreeGrafter"/>
</dbReference>
<evidence type="ECO:0000313" key="3">
    <source>
        <dbReference type="RefSeq" id="XP_019636796.1"/>
    </source>
</evidence>
<dbReference type="GeneID" id="109479283"/>
<dbReference type="PANTHER" id="PTHR10044">
    <property type="entry name" value="INHIBITOR OF APOPTOSIS"/>
    <property type="match status" value="1"/>
</dbReference>
<dbReference type="Pfam" id="PF00653">
    <property type="entry name" value="BIR"/>
    <property type="match status" value="1"/>
</dbReference>
<dbReference type="SMART" id="SM00238">
    <property type="entry name" value="BIR"/>
    <property type="match status" value="1"/>
</dbReference>
<dbReference type="OrthoDB" id="774873at2759"/>
<dbReference type="GO" id="GO:0061630">
    <property type="term" value="F:ubiquitin protein ligase activity"/>
    <property type="evidence" value="ECO:0007669"/>
    <property type="project" value="TreeGrafter"/>
</dbReference>
<organism evidence="2 3">
    <name type="scientific">Branchiostoma belcheri</name>
    <name type="common">Amphioxus</name>
    <dbReference type="NCBI Taxonomy" id="7741"/>
    <lineage>
        <taxon>Eukaryota</taxon>
        <taxon>Metazoa</taxon>
        <taxon>Chordata</taxon>
        <taxon>Cephalochordata</taxon>
        <taxon>Leptocardii</taxon>
        <taxon>Amphioxiformes</taxon>
        <taxon>Branchiostomatidae</taxon>
        <taxon>Branchiostoma</taxon>
    </lineage>
</organism>
<dbReference type="Proteomes" id="UP000515135">
    <property type="component" value="Unplaced"/>
</dbReference>
<sequence length="334" mass="37316">MARGRNEETGRHERHLEGHKSHQQDDKSSGRESLKGCPVGPANEERNNMNSDERDGLIAKHRRNNQVGGTLDRNLSHNELGKTARMNHSLKEAGAGPHTTDENDCPIKRQSLKGAWNFDSSGSTACGAQHAHGHPEFANDNVDGVSSDQPSRHQETTRIPPSSNQYQTRNLRTERDRLNTYFDWPRDSPVSPEDLARDGFIYQCAFCGGVLQEWEAADDPFIEHERHYPRCPFVNGRATANVQLGATSPQTSQPRSSHSRAHCIVISQTSQQSSTPEHVSLSQVTQRTGSGYTSAFALPVETQWPKLPGFADEDNRLSTFHNWPGYYPMSPLRL</sequence>
<dbReference type="InterPro" id="IPR050784">
    <property type="entry name" value="IAP"/>
</dbReference>
<dbReference type="RefSeq" id="XP_019636796.1">
    <property type="nucleotide sequence ID" value="XM_019781237.1"/>
</dbReference>
<dbReference type="GO" id="GO:0031398">
    <property type="term" value="P:positive regulation of protein ubiquitination"/>
    <property type="evidence" value="ECO:0007669"/>
    <property type="project" value="TreeGrafter"/>
</dbReference>
<dbReference type="AlphaFoldDB" id="A0A6P5A4U8"/>
<dbReference type="PROSITE" id="PS50143">
    <property type="entry name" value="BIR_REPEAT_2"/>
    <property type="match status" value="1"/>
</dbReference>
<feature type="compositionally biased region" description="Basic and acidic residues" evidence="1">
    <location>
        <begin position="43"/>
        <end position="58"/>
    </location>
</feature>
<feature type="compositionally biased region" description="Basic and acidic residues" evidence="1">
    <location>
        <begin position="1"/>
        <end position="34"/>
    </location>
</feature>
<dbReference type="GO" id="GO:0043027">
    <property type="term" value="F:cysteine-type endopeptidase inhibitor activity involved in apoptotic process"/>
    <property type="evidence" value="ECO:0007669"/>
    <property type="project" value="TreeGrafter"/>
</dbReference>
<protein>
    <submittedName>
        <fullName evidence="3">Uncharacterized protein LOC109479283</fullName>
    </submittedName>
</protein>
<dbReference type="GO" id="GO:0005737">
    <property type="term" value="C:cytoplasm"/>
    <property type="evidence" value="ECO:0007669"/>
    <property type="project" value="TreeGrafter"/>
</dbReference>
<keyword evidence="2" id="KW-1185">Reference proteome</keyword>
<proteinExistence type="predicted"/>
<gene>
    <name evidence="3" type="primary">LOC109479283</name>
</gene>
<feature type="region of interest" description="Disordered" evidence="1">
    <location>
        <begin position="1"/>
        <end position="79"/>
    </location>
</feature>
<dbReference type="GO" id="GO:0043066">
    <property type="term" value="P:negative regulation of apoptotic process"/>
    <property type="evidence" value="ECO:0007669"/>
    <property type="project" value="TreeGrafter"/>
</dbReference>
<dbReference type="KEGG" id="bbel:109479283"/>
<evidence type="ECO:0000313" key="2">
    <source>
        <dbReference type="Proteomes" id="UP000515135"/>
    </source>
</evidence>
<reference evidence="3" key="1">
    <citation type="submission" date="2025-08" db="UniProtKB">
        <authorList>
            <consortium name="RefSeq"/>
        </authorList>
    </citation>
    <scope>IDENTIFICATION</scope>
    <source>
        <tissue evidence="3">Gonad</tissue>
    </source>
</reference>
<dbReference type="CDD" id="cd00022">
    <property type="entry name" value="BIR"/>
    <property type="match status" value="1"/>
</dbReference>
<feature type="compositionally biased region" description="Polar residues" evidence="1">
    <location>
        <begin position="157"/>
        <end position="167"/>
    </location>
</feature>
<feature type="region of interest" description="Disordered" evidence="1">
    <location>
        <begin position="126"/>
        <end position="167"/>
    </location>
</feature>
<dbReference type="SUPFAM" id="SSF57924">
    <property type="entry name" value="Inhibitor of apoptosis (IAP) repeat"/>
    <property type="match status" value="1"/>
</dbReference>